<dbReference type="EMBL" id="JAKOGI010001150">
    <property type="protein sequence ID" value="KAJ8427400.1"/>
    <property type="molecule type" value="Genomic_DNA"/>
</dbReference>
<organism evidence="2 3">
    <name type="scientific">Carnegiea gigantea</name>
    <dbReference type="NCBI Taxonomy" id="171969"/>
    <lineage>
        <taxon>Eukaryota</taxon>
        <taxon>Viridiplantae</taxon>
        <taxon>Streptophyta</taxon>
        <taxon>Embryophyta</taxon>
        <taxon>Tracheophyta</taxon>
        <taxon>Spermatophyta</taxon>
        <taxon>Magnoliopsida</taxon>
        <taxon>eudicotyledons</taxon>
        <taxon>Gunneridae</taxon>
        <taxon>Pentapetalae</taxon>
        <taxon>Caryophyllales</taxon>
        <taxon>Cactineae</taxon>
        <taxon>Cactaceae</taxon>
        <taxon>Cactoideae</taxon>
        <taxon>Echinocereeae</taxon>
        <taxon>Carnegiea</taxon>
    </lineage>
</organism>
<feature type="domain" description="DUF4283" evidence="1">
    <location>
        <begin position="37"/>
        <end position="117"/>
    </location>
</feature>
<evidence type="ECO:0000259" key="1">
    <source>
        <dbReference type="Pfam" id="PF14111"/>
    </source>
</evidence>
<proteinExistence type="predicted"/>
<comment type="caution">
    <text evidence="2">The sequence shown here is derived from an EMBL/GenBank/DDBJ whole genome shotgun (WGS) entry which is preliminary data.</text>
</comment>
<protein>
    <recommendedName>
        <fullName evidence="1">DUF4283 domain-containing protein</fullName>
    </recommendedName>
</protein>
<dbReference type="PANTHER" id="PTHR33233:SF14">
    <property type="entry name" value="ENDONUCLEASE_EXONUCLEASE_PHOSPHATASE"/>
    <property type="match status" value="1"/>
</dbReference>
<accession>A0A9Q1JP11</accession>
<evidence type="ECO:0000313" key="2">
    <source>
        <dbReference type="EMBL" id="KAJ8427400.1"/>
    </source>
</evidence>
<dbReference type="PANTHER" id="PTHR33233">
    <property type="entry name" value="ENDONUCLEASE/EXONUCLEASE/PHOSPHATASE"/>
    <property type="match status" value="1"/>
</dbReference>
<dbReference type="InterPro" id="IPR025558">
    <property type="entry name" value="DUF4283"/>
</dbReference>
<dbReference type="Pfam" id="PF14111">
    <property type="entry name" value="DUF4283"/>
    <property type="match status" value="1"/>
</dbReference>
<dbReference type="Proteomes" id="UP001153076">
    <property type="component" value="Unassembled WGS sequence"/>
</dbReference>
<dbReference type="AlphaFoldDB" id="A0A9Q1JP11"/>
<evidence type="ECO:0000313" key="3">
    <source>
        <dbReference type="Proteomes" id="UP001153076"/>
    </source>
</evidence>
<keyword evidence="3" id="KW-1185">Reference proteome</keyword>
<gene>
    <name evidence="2" type="ORF">Cgig2_027950</name>
</gene>
<sequence>MVVPHEGATLKCIPTKTINGVKCAKIDKEDVLPEIAYWQTAILCMVMGANHPFGVIEGFIHRIWKDKAINKIVLVRKDVYMVRFLNEKDKLEVIHKGLYYFDNKPFLVKQWNPELNINTNSLTSLPVWVQFPELDIKYWDGPFPEYVEFINDYDMLVRQAVKYE</sequence>
<dbReference type="OrthoDB" id="1939300at2759"/>
<reference evidence="2" key="1">
    <citation type="submission" date="2022-04" db="EMBL/GenBank/DDBJ databases">
        <title>Carnegiea gigantea Genome sequencing and assembly v2.</title>
        <authorList>
            <person name="Copetti D."/>
            <person name="Sanderson M.J."/>
            <person name="Burquez A."/>
            <person name="Wojciechowski M.F."/>
        </authorList>
    </citation>
    <scope>NUCLEOTIDE SEQUENCE</scope>
    <source>
        <strain evidence="2">SGP5-SGP5p</strain>
        <tissue evidence="2">Aerial part</tissue>
    </source>
</reference>
<name>A0A9Q1JP11_9CARY</name>